<proteinExistence type="predicted"/>
<dbReference type="PANTHER" id="PTHR24159:SF5">
    <property type="entry name" value="ANK_REP_REGION DOMAIN-CONTAINING PROTEIN"/>
    <property type="match status" value="1"/>
</dbReference>
<gene>
    <name evidence="2" type="ORF">TRFO_31526</name>
</gene>
<dbReference type="InterPro" id="IPR020683">
    <property type="entry name" value="DUF3447"/>
</dbReference>
<dbReference type="Proteomes" id="UP000179807">
    <property type="component" value="Unassembled WGS sequence"/>
</dbReference>
<dbReference type="SUPFAM" id="SSF48403">
    <property type="entry name" value="Ankyrin repeat"/>
    <property type="match status" value="1"/>
</dbReference>
<reference evidence="2" key="1">
    <citation type="submission" date="2016-10" db="EMBL/GenBank/DDBJ databases">
        <authorList>
            <person name="Benchimol M."/>
            <person name="Almeida L.G."/>
            <person name="Vasconcelos A.T."/>
            <person name="Perreira-Neves A."/>
            <person name="Rosa I.A."/>
            <person name="Tasca T."/>
            <person name="Bogo M.R."/>
            <person name="de Souza W."/>
        </authorList>
    </citation>
    <scope>NUCLEOTIDE SEQUENCE [LARGE SCALE GENOMIC DNA]</scope>
    <source>
        <strain evidence="2">K</strain>
    </source>
</reference>
<dbReference type="RefSeq" id="XP_068354776.1">
    <property type="nucleotide sequence ID" value="XM_068507976.1"/>
</dbReference>
<dbReference type="EMBL" id="MLAK01000903">
    <property type="protein sequence ID" value="OHT01640.1"/>
    <property type="molecule type" value="Genomic_DNA"/>
</dbReference>
<dbReference type="VEuPathDB" id="TrichDB:TRFO_31526"/>
<feature type="domain" description="DUF3447" evidence="1">
    <location>
        <begin position="244"/>
        <end position="320"/>
    </location>
</feature>
<evidence type="ECO:0000313" key="2">
    <source>
        <dbReference type="EMBL" id="OHT01640.1"/>
    </source>
</evidence>
<evidence type="ECO:0000259" key="1">
    <source>
        <dbReference type="Pfam" id="PF11929"/>
    </source>
</evidence>
<protein>
    <recommendedName>
        <fullName evidence="1">DUF3447 domain-containing protein</fullName>
    </recommendedName>
</protein>
<dbReference type="InterPro" id="IPR036770">
    <property type="entry name" value="Ankyrin_rpt-contain_sf"/>
</dbReference>
<dbReference type="PANTHER" id="PTHR24159">
    <property type="match status" value="1"/>
</dbReference>
<sequence>MNSQLEEIFQQLIQFQKTITEYLETDAINEDQMQCLFHKLNIHDPNLPEARPVLDMFLRMLCYLNIAMSNSNNASIVQFMKTVEYFLPTFKKAIDNYREVNKLFNDKEIFRLFKYHNPAILHLFHQGLLKPPLANYTIENYFITEMYYFSKSFTSANITKEQYNSLRESNIHSIDEISHIIRSDNAILFQEYFAKTNLDVNSEVPECFYEINKELSKNERKLSMLDYASYFGSLDIFKYLLLNNAEISQFTPIYAVIGGNSEIMHILEDSKVIFTSKCMKKAIKYHRNNIFNYLHETIGISLEKEHIKSCLKYLNFEALYSIVNNKPDFLTDEVSKLFILQYAIKYRVPKLAVYFAADPSIEINKHFGKFNRSLLTKAVINYQSDTVIALLKNPKIDINFTAHIF</sequence>
<keyword evidence="3" id="KW-1185">Reference proteome</keyword>
<dbReference type="GeneID" id="94842680"/>
<dbReference type="Pfam" id="PF11929">
    <property type="entry name" value="DUF3447"/>
    <property type="match status" value="1"/>
</dbReference>
<evidence type="ECO:0000313" key="3">
    <source>
        <dbReference type="Proteomes" id="UP000179807"/>
    </source>
</evidence>
<dbReference type="AlphaFoldDB" id="A0A1J4JT81"/>
<accession>A0A1J4JT81</accession>
<organism evidence="2 3">
    <name type="scientific">Tritrichomonas foetus</name>
    <dbReference type="NCBI Taxonomy" id="1144522"/>
    <lineage>
        <taxon>Eukaryota</taxon>
        <taxon>Metamonada</taxon>
        <taxon>Parabasalia</taxon>
        <taxon>Tritrichomonadida</taxon>
        <taxon>Tritrichomonadidae</taxon>
        <taxon>Tritrichomonas</taxon>
    </lineage>
</organism>
<dbReference type="Gene3D" id="1.25.40.20">
    <property type="entry name" value="Ankyrin repeat-containing domain"/>
    <property type="match status" value="1"/>
</dbReference>
<name>A0A1J4JT81_9EUKA</name>
<comment type="caution">
    <text evidence="2">The sequence shown here is derived from an EMBL/GenBank/DDBJ whole genome shotgun (WGS) entry which is preliminary data.</text>
</comment>
<dbReference type="OrthoDB" id="10667561at2759"/>